<keyword evidence="3" id="KW-0326">Glycosidase</keyword>
<dbReference type="InterPro" id="IPR023347">
    <property type="entry name" value="Lysozyme_dom_sf"/>
</dbReference>
<keyword evidence="3" id="KW-0378">Hydrolase</keyword>
<evidence type="ECO:0000256" key="1">
    <source>
        <dbReference type="ARBA" id="ARBA00022529"/>
    </source>
</evidence>
<gene>
    <name evidence="4" type="ORF">VSP9026_00139</name>
</gene>
<dbReference type="EMBL" id="FSSB01000001">
    <property type="protein sequence ID" value="SIO92526.1"/>
    <property type="molecule type" value="Genomic_DNA"/>
</dbReference>
<accession>A0A1N6LZH2</accession>
<comment type="similarity">
    <text evidence="3">Belongs to the glycosyl hydrolase 24 family.</text>
</comment>
<evidence type="ECO:0000256" key="2">
    <source>
        <dbReference type="ARBA" id="ARBA00022638"/>
    </source>
</evidence>
<sequence length="79" mass="9029">MLQNQYDALVLLCYNIGVGNFKSSSVLTIVNGGSSQEYGSDIKAVWLAWIYSQGIENDSLKNRRNYELNVYNQGVYKKW</sequence>
<dbReference type="InterPro" id="IPR002196">
    <property type="entry name" value="Glyco_hydro_24"/>
</dbReference>
<dbReference type="GO" id="GO:0042742">
    <property type="term" value="P:defense response to bacterium"/>
    <property type="evidence" value="ECO:0007669"/>
    <property type="project" value="UniProtKB-KW"/>
</dbReference>
<dbReference type="Gene3D" id="1.10.530.40">
    <property type="match status" value="1"/>
</dbReference>
<evidence type="ECO:0000313" key="5">
    <source>
        <dbReference type="Proteomes" id="UP000184774"/>
    </source>
</evidence>
<dbReference type="SUPFAM" id="SSF53955">
    <property type="entry name" value="Lysozyme-like"/>
    <property type="match status" value="1"/>
</dbReference>
<protein>
    <recommendedName>
        <fullName evidence="3">Lysozyme</fullName>
        <ecNumber evidence="3">3.2.1.17</ecNumber>
    </recommendedName>
</protein>
<dbReference type="AlphaFoldDB" id="A0A1N6LZH2"/>
<organism evidence="4 5">
    <name type="scientific">Vibrio spartinae</name>
    <dbReference type="NCBI Taxonomy" id="1918945"/>
    <lineage>
        <taxon>Bacteria</taxon>
        <taxon>Pseudomonadati</taxon>
        <taxon>Pseudomonadota</taxon>
        <taxon>Gammaproteobacteria</taxon>
        <taxon>Vibrionales</taxon>
        <taxon>Vibrionaceae</taxon>
        <taxon>Vibrio</taxon>
    </lineage>
</organism>
<proteinExistence type="inferred from homology"/>
<dbReference type="InterPro" id="IPR023346">
    <property type="entry name" value="Lysozyme-like_dom_sf"/>
</dbReference>
<dbReference type="GO" id="GO:0031640">
    <property type="term" value="P:killing of cells of another organism"/>
    <property type="evidence" value="ECO:0007669"/>
    <property type="project" value="UniProtKB-KW"/>
</dbReference>
<reference evidence="4 5" key="1">
    <citation type="submission" date="2016-12" db="EMBL/GenBank/DDBJ databases">
        <authorList>
            <person name="Song W.-J."/>
            <person name="Kurnit D.M."/>
        </authorList>
    </citation>
    <scope>NUCLEOTIDE SEQUENCE [LARGE SCALE GENOMIC DNA]</scope>
    <source>
        <strain evidence="4 5">CECT 9026</strain>
    </source>
</reference>
<keyword evidence="1 3" id="KW-0929">Antimicrobial</keyword>
<dbReference type="GO" id="GO:0009253">
    <property type="term" value="P:peptidoglycan catabolic process"/>
    <property type="evidence" value="ECO:0007669"/>
    <property type="project" value="InterPro"/>
</dbReference>
<name>A0A1N6LZH2_9VIBR</name>
<dbReference type="GO" id="GO:0003796">
    <property type="term" value="F:lysozyme activity"/>
    <property type="evidence" value="ECO:0007669"/>
    <property type="project" value="UniProtKB-EC"/>
</dbReference>
<dbReference type="Proteomes" id="UP000184774">
    <property type="component" value="Unassembled WGS sequence"/>
</dbReference>
<evidence type="ECO:0000256" key="3">
    <source>
        <dbReference type="RuleBase" id="RU003788"/>
    </source>
</evidence>
<comment type="catalytic activity">
    <reaction evidence="3">
        <text>Hydrolysis of (1-&gt;4)-beta-linkages between N-acetylmuramic acid and N-acetyl-D-glucosamine residues in a peptidoglycan and between N-acetyl-D-glucosamine residues in chitodextrins.</text>
        <dbReference type="EC" id="3.2.1.17"/>
    </reaction>
</comment>
<dbReference type="EC" id="3.2.1.17" evidence="3"/>
<keyword evidence="2 3" id="KW-0081">Bacteriolytic enzyme</keyword>
<dbReference type="Pfam" id="PF00959">
    <property type="entry name" value="Phage_lysozyme"/>
    <property type="match status" value="1"/>
</dbReference>
<dbReference type="GO" id="GO:0016998">
    <property type="term" value="P:cell wall macromolecule catabolic process"/>
    <property type="evidence" value="ECO:0007669"/>
    <property type="project" value="InterPro"/>
</dbReference>
<evidence type="ECO:0000313" key="4">
    <source>
        <dbReference type="EMBL" id="SIO92526.1"/>
    </source>
</evidence>